<dbReference type="EMBL" id="JYNY01000628">
    <property type="protein sequence ID" value="KJJ83270.1"/>
    <property type="molecule type" value="Genomic_DNA"/>
</dbReference>
<gene>
    <name evidence="2" type="ORF">OMAG_002859</name>
</gene>
<feature type="chain" id="PRO_5002437129" evidence="1">
    <location>
        <begin position="27"/>
        <end position="137"/>
    </location>
</feature>
<proteinExistence type="predicted"/>
<dbReference type="AlphaFoldDB" id="A0A0F0CPC2"/>
<keyword evidence="1" id="KW-0732">Signal</keyword>
<dbReference type="Proteomes" id="UP000033428">
    <property type="component" value="Unassembled WGS sequence"/>
</dbReference>
<evidence type="ECO:0000313" key="2">
    <source>
        <dbReference type="EMBL" id="KJJ83270.1"/>
    </source>
</evidence>
<feature type="signal peptide" evidence="1">
    <location>
        <begin position="1"/>
        <end position="26"/>
    </location>
</feature>
<feature type="non-terminal residue" evidence="2">
    <location>
        <position position="137"/>
    </location>
</feature>
<accession>A0A0F0CPC2</accession>
<organism evidence="2 3">
    <name type="scientific">Candidatus Omnitrophus magneticus</name>
    <dbReference type="NCBI Taxonomy" id="1609969"/>
    <lineage>
        <taxon>Bacteria</taxon>
        <taxon>Pseudomonadati</taxon>
        <taxon>Candidatus Omnitrophota</taxon>
        <taxon>Candidatus Omnitrophus</taxon>
    </lineage>
</organism>
<comment type="caution">
    <text evidence="2">The sequence shown here is derived from an EMBL/GenBank/DDBJ whole genome shotgun (WGS) entry which is preliminary data.</text>
</comment>
<reference evidence="2 3" key="1">
    <citation type="submission" date="2015-02" db="EMBL/GenBank/DDBJ databases">
        <title>Single-cell genomics of uncultivated deep-branching MTB reveals a conserved set of magnetosome genes.</title>
        <authorList>
            <person name="Kolinko S."/>
            <person name="Richter M."/>
            <person name="Glockner F.O."/>
            <person name="Brachmann A."/>
            <person name="Schuler D."/>
        </authorList>
    </citation>
    <scope>NUCLEOTIDE SEQUENCE [LARGE SCALE GENOMIC DNA]</scope>
    <source>
        <strain evidence="2">SKK-01</strain>
    </source>
</reference>
<evidence type="ECO:0000256" key="1">
    <source>
        <dbReference type="SAM" id="SignalP"/>
    </source>
</evidence>
<protein>
    <submittedName>
        <fullName evidence="2">Secreted protein</fullName>
    </submittedName>
</protein>
<keyword evidence="3" id="KW-1185">Reference proteome</keyword>
<evidence type="ECO:0000313" key="3">
    <source>
        <dbReference type="Proteomes" id="UP000033428"/>
    </source>
</evidence>
<name>A0A0F0CPC2_9BACT</name>
<sequence>MRLVKFLLSILLTFCLVCQPFIDANAIDSLSPPIVSGSLLPEQTNLTKNSVARLAKPSAIANGAHLRDLLTGKFPQNIYIKDDAYFADIFSQLHFAIDYAINTHIANRHNIPKDLQARSDKTLANLFNFKNHLHNML</sequence>